<feature type="region of interest" description="Disordered" evidence="4">
    <location>
        <begin position="570"/>
        <end position="614"/>
    </location>
</feature>
<dbReference type="SUPFAM" id="SSF56112">
    <property type="entry name" value="Protein kinase-like (PK-like)"/>
    <property type="match status" value="1"/>
</dbReference>
<gene>
    <name evidence="6" type="ORF">GSTENG00001426001</name>
</gene>
<dbReference type="GO" id="GO:0005524">
    <property type="term" value="F:ATP binding"/>
    <property type="evidence" value="ECO:0007669"/>
    <property type="project" value="InterPro"/>
</dbReference>
<comment type="caution">
    <text evidence="6">The sequence shown here is derived from an EMBL/GenBank/DDBJ whole genome shotgun (WGS) entry which is preliminary data.</text>
</comment>
<feature type="compositionally biased region" description="Low complexity" evidence="4">
    <location>
        <begin position="570"/>
        <end position="580"/>
    </location>
</feature>
<evidence type="ECO:0000256" key="1">
    <source>
        <dbReference type="ARBA" id="ARBA00022527"/>
    </source>
</evidence>
<dbReference type="InterPro" id="IPR004166">
    <property type="entry name" value="a-kinase_dom"/>
</dbReference>
<evidence type="ECO:0000256" key="4">
    <source>
        <dbReference type="SAM" id="MobiDB-lite"/>
    </source>
</evidence>
<keyword evidence="2" id="KW-0808">Transferase</keyword>
<dbReference type="Pfam" id="PF02816">
    <property type="entry name" value="Alpha_kinase"/>
    <property type="match status" value="1"/>
</dbReference>
<dbReference type="GO" id="GO:0002753">
    <property type="term" value="P:cytoplasmic pattern recognition receptor signaling pathway"/>
    <property type="evidence" value="ECO:0007669"/>
    <property type="project" value="TreeGrafter"/>
</dbReference>
<dbReference type="PROSITE" id="PS51158">
    <property type="entry name" value="ALPHA_KINASE"/>
    <property type="match status" value="1"/>
</dbReference>
<protein>
    <submittedName>
        <fullName evidence="6">(spotted green pufferfish) hypothetical protein</fullName>
    </submittedName>
</protein>
<name>Q4TFW3_TETNG</name>
<dbReference type="InterPro" id="IPR011009">
    <property type="entry name" value="Kinase-like_dom_sf"/>
</dbReference>
<reference evidence="6" key="1">
    <citation type="journal article" date="2004" name="Nature">
        <title>Genome duplication in the teleost fish Tetraodon nigroviridis reveals the early vertebrate proto-karyotype.</title>
        <authorList>
            <person name="Jaillon O."/>
            <person name="Aury J.-M."/>
            <person name="Brunet F."/>
            <person name="Petit J.-L."/>
            <person name="Stange-Thomann N."/>
            <person name="Mauceli E."/>
            <person name="Bouneau L."/>
            <person name="Fischer C."/>
            <person name="Ozouf-Costaz C."/>
            <person name="Bernot A."/>
            <person name="Nicaud S."/>
            <person name="Jaffe D."/>
            <person name="Fisher S."/>
            <person name="Lutfalla G."/>
            <person name="Dossat C."/>
            <person name="Segurens B."/>
            <person name="Dasilva C."/>
            <person name="Salanoubat M."/>
            <person name="Levy M."/>
            <person name="Boudet N."/>
            <person name="Castellano S."/>
            <person name="Anthouard V."/>
            <person name="Jubin C."/>
            <person name="Castelli V."/>
            <person name="Katinka M."/>
            <person name="Vacherie B."/>
            <person name="Biemont C."/>
            <person name="Skalli Z."/>
            <person name="Cattolico L."/>
            <person name="Poulain J."/>
            <person name="De Berardinis V."/>
            <person name="Cruaud C."/>
            <person name="Duprat S."/>
            <person name="Brottier P."/>
            <person name="Coutanceau J.-P."/>
            <person name="Gouzy J."/>
            <person name="Parra G."/>
            <person name="Lardier G."/>
            <person name="Chapple C."/>
            <person name="McKernan K.J."/>
            <person name="McEwan P."/>
            <person name="Bosak S."/>
            <person name="Kellis M."/>
            <person name="Volff J.-N."/>
            <person name="Guigo R."/>
            <person name="Zody M.C."/>
            <person name="Mesirov J."/>
            <person name="Lindblad-Toh K."/>
            <person name="Birren B."/>
            <person name="Nusbaum C."/>
            <person name="Kahn D."/>
            <person name="Robinson-Rechavi M."/>
            <person name="Laudet V."/>
            <person name="Schachter V."/>
            <person name="Quetier F."/>
            <person name="Saurin W."/>
            <person name="Scarpelli C."/>
            <person name="Wincker P."/>
            <person name="Lander E.S."/>
            <person name="Weissenbach J."/>
            <person name="Roest Crollius H."/>
        </authorList>
    </citation>
    <scope>NUCLEOTIDE SEQUENCE [LARGE SCALE GENOMIC DNA]</scope>
</reference>
<dbReference type="PANTHER" id="PTHR46747:SF1">
    <property type="entry name" value="ALPHA-PROTEIN KINASE 1"/>
    <property type="match status" value="1"/>
</dbReference>
<feature type="compositionally biased region" description="Low complexity" evidence="4">
    <location>
        <begin position="698"/>
        <end position="707"/>
    </location>
</feature>
<evidence type="ECO:0000313" key="6">
    <source>
        <dbReference type="EMBL" id="CAF88219.1"/>
    </source>
</evidence>
<feature type="non-terminal residue" evidence="6">
    <location>
        <position position="996"/>
    </location>
</feature>
<evidence type="ECO:0000256" key="2">
    <source>
        <dbReference type="ARBA" id="ARBA00022679"/>
    </source>
</evidence>
<feature type="non-terminal residue" evidence="6">
    <location>
        <position position="1"/>
    </location>
</feature>
<dbReference type="SMART" id="SM00811">
    <property type="entry name" value="Alpha_kinase"/>
    <property type="match status" value="1"/>
</dbReference>
<dbReference type="InterPro" id="IPR043529">
    <property type="entry name" value="ALPK1"/>
</dbReference>
<dbReference type="GO" id="GO:0004674">
    <property type="term" value="F:protein serine/threonine kinase activity"/>
    <property type="evidence" value="ECO:0007669"/>
    <property type="project" value="UniProtKB-KW"/>
</dbReference>
<dbReference type="CDD" id="cd16969">
    <property type="entry name" value="Alpha_kinase_ALPK1"/>
    <property type="match status" value="1"/>
</dbReference>
<dbReference type="GO" id="GO:0048029">
    <property type="term" value="F:monosaccharide binding"/>
    <property type="evidence" value="ECO:0007669"/>
    <property type="project" value="TreeGrafter"/>
</dbReference>
<dbReference type="KEGG" id="tng:GSTEN00001426G001"/>
<feature type="compositionally biased region" description="Polar residues" evidence="4">
    <location>
        <begin position="605"/>
        <end position="614"/>
    </location>
</feature>
<feature type="region of interest" description="Disordered" evidence="4">
    <location>
        <begin position="681"/>
        <end position="709"/>
    </location>
</feature>
<feature type="region of interest" description="Disordered" evidence="4">
    <location>
        <begin position="628"/>
        <end position="650"/>
    </location>
</feature>
<feature type="domain" description="Alpha-type protein kinase" evidence="5">
    <location>
        <begin position="780"/>
        <end position="996"/>
    </location>
</feature>
<dbReference type="GO" id="GO:0005929">
    <property type="term" value="C:cilium"/>
    <property type="evidence" value="ECO:0007669"/>
    <property type="project" value="TreeGrafter"/>
</dbReference>
<evidence type="ECO:0000256" key="3">
    <source>
        <dbReference type="ARBA" id="ARBA00022777"/>
    </source>
</evidence>
<sequence>ELAFLLQDAVKMNWPFVPEKWQYKQTVSPNDKTNLSDLIGKHLLQLLALLKASIAAQETTTALAVLFLADRFLYWTDESGRMLKITKLLHRRSPNTPVAPQLIIRQARVYLNSGKLQKAEYILSNLIYNGGTTGCWVYYSESDRALVQAVSVQVRGMILQKLGLWREAAELIWTSLVGFYSLPKPDKKGIGTSLGLLANILVSMSDEDFRIFQTNPDIDLSLLGDTTHRLLSAAQAAKMAVIYSQYTSLYVLTNTATQGTCLLSYSFSTECPVAQRRSFLLQAQEAFTIGLLTKSEGELVSSKQELHTFLKAAYSLAVTHRWLGAPPETVAEAVEACLKALEKFYDYDSDAPNKDSLCTEIMRLVVRVKGLLGVEPFENSEPGSFIPVRYRNTNDASVNFTPEGFARALQRFQRYHPSLCEATNKCKGSADEMDGARVCITALGTTVDGLNTACKTEACGAVEAKRRGPSTSMAHSHHNSELGTTVESTDELGSSWQNFSSILGSPANSTTGRLQSVHAVASSTSNGSGEMFEVIQAGIETLDTGEDGKPTAAGETLESLSQLVLRTSSNSLSSSFGSRSSWEKADMNPTPATKPAGFSNAGMGQRNTSAGSDGSFQFLETLDFESADSAGDHVSQGDFKELSQPQPLESHHAISVDSAFPKQAAMGAPHPNIQLASTEISPESSFEMPQEGPMKLQSSDGASASEESAPERRNQLCYRCINGGAAVDVVPERQYSLSQQDYRALLAGVCHHCMLKRFYSEKTKFKLKQHRTAHSGLHLKFSKATGLWTAKETGVYIGETMGLQGKQRAAIWVRFLHQEERLSRYVGKDYLKPKEIQFHLKDVERQMTAQHYVTEFNKGLYDKDVMAQIFFIPSEALLILNGNEIAGCVTVEPFMLGDFVKLTNNTGKKDGSFPATDYGLAFGHFTYLHSGCQEVVVDLQGWVTANGKGLTYLTDPQIHSTKTPRGPSNFAARGLRYFLDEQHGPECNSICKLLKL</sequence>
<proteinExistence type="predicted"/>
<accession>Q4TFW3</accession>
<dbReference type="GO" id="GO:0045087">
    <property type="term" value="P:innate immune response"/>
    <property type="evidence" value="ECO:0007669"/>
    <property type="project" value="TreeGrafter"/>
</dbReference>
<dbReference type="Gene3D" id="3.20.200.10">
    <property type="entry name" value="MHCK/EF2 kinase"/>
    <property type="match status" value="1"/>
</dbReference>
<dbReference type="PANTHER" id="PTHR46747">
    <property type="entry name" value="ALPHA-PROTEIN KINASE 1"/>
    <property type="match status" value="1"/>
</dbReference>
<dbReference type="EMBL" id="CAAE01004156">
    <property type="protein sequence ID" value="CAF88219.1"/>
    <property type="molecule type" value="Genomic_DNA"/>
</dbReference>
<keyword evidence="3" id="KW-0418">Kinase</keyword>
<evidence type="ECO:0000259" key="5">
    <source>
        <dbReference type="PROSITE" id="PS51158"/>
    </source>
</evidence>
<organism evidence="6">
    <name type="scientific">Tetraodon nigroviridis</name>
    <name type="common">Spotted green pufferfish</name>
    <name type="synonym">Chelonodon nigroviridis</name>
    <dbReference type="NCBI Taxonomy" id="99883"/>
    <lineage>
        <taxon>Eukaryota</taxon>
        <taxon>Metazoa</taxon>
        <taxon>Chordata</taxon>
        <taxon>Craniata</taxon>
        <taxon>Vertebrata</taxon>
        <taxon>Euteleostomi</taxon>
        <taxon>Actinopterygii</taxon>
        <taxon>Neopterygii</taxon>
        <taxon>Teleostei</taxon>
        <taxon>Neoteleostei</taxon>
        <taxon>Acanthomorphata</taxon>
        <taxon>Eupercaria</taxon>
        <taxon>Tetraodontiformes</taxon>
        <taxon>Tetradontoidea</taxon>
        <taxon>Tetraodontidae</taxon>
        <taxon>Tetraodon</taxon>
    </lineage>
</organism>
<dbReference type="AlphaFoldDB" id="Q4TFW3"/>
<dbReference type="OrthoDB" id="301415at2759"/>
<reference evidence="6" key="2">
    <citation type="submission" date="2004-02" db="EMBL/GenBank/DDBJ databases">
        <authorList>
            <consortium name="Genoscope"/>
            <consortium name="Whitehead Institute Centre for Genome Research"/>
        </authorList>
    </citation>
    <scope>NUCLEOTIDE SEQUENCE</scope>
</reference>
<keyword evidence="1" id="KW-0723">Serine/threonine-protein kinase</keyword>